<dbReference type="SUPFAM" id="SSF53850">
    <property type="entry name" value="Periplasmic binding protein-like II"/>
    <property type="match status" value="1"/>
</dbReference>
<dbReference type="Gene3D" id="3.40.190.10">
    <property type="entry name" value="Periplasmic binding protein-like II"/>
    <property type="match status" value="2"/>
</dbReference>
<name>A0A9W6H3G3_9MICO</name>
<dbReference type="AlphaFoldDB" id="A0A9W6H3G3"/>
<evidence type="ECO:0000256" key="2">
    <source>
        <dbReference type="ARBA" id="ARBA00022729"/>
    </source>
</evidence>
<evidence type="ECO:0000256" key="4">
    <source>
        <dbReference type="ARBA" id="ARBA00023139"/>
    </source>
</evidence>
<organism evidence="6 7">
    <name type="scientific">Microbacterium barkeri</name>
    <dbReference type="NCBI Taxonomy" id="33917"/>
    <lineage>
        <taxon>Bacteria</taxon>
        <taxon>Bacillati</taxon>
        <taxon>Actinomycetota</taxon>
        <taxon>Actinomycetes</taxon>
        <taxon>Micrococcales</taxon>
        <taxon>Microbacteriaceae</taxon>
        <taxon>Microbacterium</taxon>
    </lineage>
</organism>
<reference evidence="6" key="1">
    <citation type="journal article" date="2014" name="Int. J. Syst. Evol. Microbiol.">
        <title>Complete genome sequence of Corynebacterium casei LMG S-19264T (=DSM 44701T), isolated from a smear-ripened cheese.</title>
        <authorList>
            <consortium name="US DOE Joint Genome Institute (JGI-PGF)"/>
            <person name="Walter F."/>
            <person name="Albersmeier A."/>
            <person name="Kalinowski J."/>
            <person name="Ruckert C."/>
        </authorList>
    </citation>
    <scope>NUCLEOTIDE SEQUENCE</scope>
    <source>
        <strain evidence="6">VKM Ac-1020</strain>
    </source>
</reference>
<evidence type="ECO:0000313" key="7">
    <source>
        <dbReference type="Proteomes" id="UP001142462"/>
    </source>
</evidence>
<dbReference type="EMBL" id="BSEJ01000005">
    <property type="protein sequence ID" value="GLJ61294.1"/>
    <property type="molecule type" value="Genomic_DNA"/>
</dbReference>
<evidence type="ECO:0000313" key="6">
    <source>
        <dbReference type="EMBL" id="GLJ61294.1"/>
    </source>
</evidence>
<keyword evidence="1" id="KW-1003">Cell membrane</keyword>
<accession>A0A9W6H3G3</accession>
<protein>
    <recommendedName>
        <fullName evidence="8">Carbohydrate ABC transporter substrate-binding protein, CUT1 family</fullName>
    </recommendedName>
</protein>
<reference evidence="6" key="2">
    <citation type="submission" date="2023-01" db="EMBL/GenBank/DDBJ databases">
        <authorList>
            <person name="Sun Q."/>
            <person name="Evtushenko L."/>
        </authorList>
    </citation>
    <scope>NUCLEOTIDE SEQUENCE</scope>
    <source>
        <strain evidence="6">VKM Ac-1020</strain>
    </source>
</reference>
<keyword evidence="4" id="KW-0564">Palmitate</keyword>
<dbReference type="Pfam" id="PF01547">
    <property type="entry name" value="SBP_bac_1"/>
    <property type="match status" value="1"/>
</dbReference>
<keyword evidence="3" id="KW-0472">Membrane</keyword>
<keyword evidence="5" id="KW-0449">Lipoprotein</keyword>
<evidence type="ECO:0000256" key="1">
    <source>
        <dbReference type="ARBA" id="ARBA00022475"/>
    </source>
</evidence>
<dbReference type="Proteomes" id="UP001142462">
    <property type="component" value="Unassembled WGS sequence"/>
</dbReference>
<dbReference type="PANTHER" id="PTHR43649">
    <property type="entry name" value="ARABINOSE-BINDING PROTEIN-RELATED"/>
    <property type="match status" value="1"/>
</dbReference>
<evidence type="ECO:0000256" key="5">
    <source>
        <dbReference type="ARBA" id="ARBA00023288"/>
    </source>
</evidence>
<keyword evidence="7" id="KW-1185">Reference proteome</keyword>
<sequence>MLWTGAPELLSLHFRRRCQKGQIMTQRTTRRLAAIAIPAAGLILLAGCAGGSDGSGDGGDDGGESVEFSFMYATSNNLESPYETLANEYMEAHDGVTITTNPLPNDSYGETLRTQLQAGNAPDVIQTTPGSGDPRSVVPLAEAGFLEPLGETAAGLVPEGADALFTVDGEVYGQPMDFTLSTLVVNMSAAAEAGLDDFPATTDELLASCGEVAENGASLVVLAGAAAPNAGLTAQAIAATRVYAETPDWNDQRAAGEVTFAESDGWHDVLQTILDMKDAGCFQPGAEGAGFDAITNGLAQGTSLGSFIPSGSAVEIGRAAPDVEWAIQPFPPADGGDPYLIASSNYTISINAASENKEAAAEFLEWLAQPEQAERFSELSGELPVSGIEGLDLTGTIYEPVVDLLQSGHYAGLPNAFWKGEVYEKLSSGVQGLLTGQKTVDAVLADMDAAWGD</sequence>
<dbReference type="PANTHER" id="PTHR43649:SF33">
    <property type="entry name" value="POLYGALACTURONAN_RHAMNOGALACTURONAN-BINDING PROTEIN YTCQ"/>
    <property type="match status" value="1"/>
</dbReference>
<evidence type="ECO:0000256" key="3">
    <source>
        <dbReference type="ARBA" id="ARBA00023136"/>
    </source>
</evidence>
<comment type="caution">
    <text evidence="6">The sequence shown here is derived from an EMBL/GenBank/DDBJ whole genome shotgun (WGS) entry which is preliminary data.</text>
</comment>
<keyword evidence="2" id="KW-0732">Signal</keyword>
<gene>
    <name evidence="6" type="ORF">GCM10017576_14230</name>
</gene>
<proteinExistence type="predicted"/>
<dbReference type="InterPro" id="IPR050490">
    <property type="entry name" value="Bact_solute-bd_prot1"/>
</dbReference>
<evidence type="ECO:0008006" key="8">
    <source>
        <dbReference type="Google" id="ProtNLM"/>
    </source>
</evidence>
<dbReference type="InterPro" id="IPR006059">
    <property type="entry name" value="SBP"/>
</dbReference>